<dbReference type="PROSITE" id="PS50280">
    <property type="entry name" value="SET"/>
    <property type="match status" value="1"/>
</dbReference>
<evidence type="ECO:0000256" key="4">
    <source>
        <dbReference type="ARBA" id="ARBA00022679"/>
    </source>
</evidence>
<dbReference type="InterPro" id="IPR001214">
    <property type="entry name" value="SET_dom"/>
</dbReference>
<sequence>MKRMTVRQSPVHGKGVFALRALRAGERIFEYKGKVTTWREATRWNARRDESGHTFLFGLSDGRVIDGGRGGNGARWLNHACAANCEAIEDDGRVFIEAVRDIAPGEELFIDYALVIEQCEADEAQRQYACRCGSSLCRGTMLGVLAAAAMTAAAPVAVTV</sequence>
<dbReference type="InterPro" id="IPR050777">
    <property type="entry name" value="SET2_Histone-Lys_MeTrsfase"/>
</dbReference>
<keyword evidence="3" id="KW-0489">Methyltransferase</keyword>
<dbReference type="RefSeq" id="WP_074981800.1">
    <property type="nucleotide sequence ID" value="NZ_CADFGN010000001.1"/>
</dbReference>
<accession>A0AAQ1GCF3</accession>
<keyword evidence="6" id="KW-1133">Transmembrane helix</keyword>
<feature type="domain" description="Post-SET" evidence="8">
    <location>
        <begin position="126"/>
        <end position="142"/>
    </location>
</feature>
<evidence type="ECO:0008006" key="11">
    <source>
        <dbReference type="Google" id="ProtNLM"/>
    </source>
</evidence>
<dbReference type="Gene3D" id="2.170.270.10">
    <property type="entry name" value="SET domain"/>
    <property type="match status" value="1"/>
</dbReference>
<evidence type="ECO:0000256" key="3">
    <source>
        <dbReference type="ARBA" id="ARBA00022603"/>
    </source>
</evidence>
<evidence type="ECO:0000259" key="7">
    <source>
        <dbReference type="PROSITE" id="PS50280"/>
    </source>
</evidence>
<gene>
    <name evidence="9" type="ORF">SAMN05216550_10318</name>
</gene>
<dbReference type="InterPro" id="IPR046341">
    <property type="entry name" value="SET_dom_sf"/>
</dbReference>
<evidence type="ECO:0000256" key="5">
    <source>
        <dbReference type="ARBA" id="ARBA00022691"/>
    </source>
</evidence>
<keyword evidence="6" id="KW-0812">Transmembrane</keyword>
<reference evidence="9 10" key="1">
    <citation type="submission" date="2016-10" db="EMBL/GenBank/DDBJ databases">
        <authorList>
            <person name="Varghese N."/>
            <person name="Submissions S."/>
        </authorList>
    </citation>
    <scope>NUCLEOTIDE SEQUENCE [LARGE SCALE GENOMIC DNA]</scope>
    <source>
        <strain evidence="9 10">LMG 22274</strain>
    </source>
</reference>
<keyword evidence="2" id="KW-0158">Chromosome</keyword>
<evidence type="ECO:0000259" key="8">
    <source>
        <dbReference type="PROSITE" id="PS50868"/>
    </source>
</evidence>
<comment type="subcellular location">
    <subcellularLocation>
        <location evidence="1">Chromosome</location>
    </subcellularLocation>
</comment>
<dbReference type="Pfam" id="PF00856">
    <property type="entry name" value="SET"/>
    <property type="match status" value="1"/>
</dbReference>
<keyword evidence="5" id="KW-0949">S-adenosyl-L-methionine</keyword>
<proteinExistence type="predicted"/>
<dbReference type="GO" id="GO:0008168">
    <property type="term" value="F:methyltransferase activity"/>
    <property type="evidence" value="ECO:0007669"/>
    <property type="project" value="UniProtKB-KW"/>
</dbReference>
<evidence type="ECO:0000256" key="6">
    <source>
        <dbReference type="SAM" id="Phobius"/>
    </source>
</evidence>
<dbReference type="GO" id="GO:0032259">
    <property type="term" value="P:methylation"/>
    <property type="evidence" value="ECO:0007669"/>
    <property type="project" value="UniProtKB-KW"/>
</dbReference>
<dbReference type="EMBL" id="FNZM01000003">
    <property type="protein sequence ID" value="SEJ16647.1"/>
    <property type="molecule type" value="Genomic_DNA"/>
</dbReference>
<dbReference type="SMART" id="SM00317">
    <property type="entry name" value="SET"/>
    <property type="match status" value="1"/>
</dbReference>
<dbReference type="GeneID" id="61306295"/>
<protein>
    <recommendedName>
        <fullName evidence="11">SET domain-containing protein-lysine N-methyltransferase</fullName>
    </recommendedName>
</protein>
<dbReference type="SUPFAM" id="SSF82199">
    <property type="entry name" value="SET domain"/>
    <property type="match status" value="1"/>
</dbReference>
<keyword evidence="6" id="KW-0472">Membrane</keyword>
<feature type="transmembrane region" description="Helical" evidence="6">
    <location>
        <begin position="136"/>
        <end position="158"/>
    </location>
</feature>
<feature type="domain" description="SET" evidence="7">
    <location>
        <begin position="2"/>
        <end position="113"/>
    </location>
</feature>
<name>A0AAQ1GCF3_9BURK</name>
<evidence type="ECO:0000313" key="10">
    <source>
        <dbReference type="Proteomes" id="UP000183529"/>
    </source>
</evidence>
<evidence type="ECO:0000256" key="2">
    <source>
        <dbReference type="ARBA" id="ARBA00022454"/>
    </source>
</evidence>
<organism evidence="9 10">
    <name type="scientific">Paraburkholderia tropica</name>
    <dbReference type="NCBI Taxonomy" id="92647"/>
    <lineage>
        <taxon>Bacteria</taxon>
        <taxon>Pseudomonadati</taxon>
        <taxon>Pseudomonadota</taxon>
        <taxon>Betaproteobacteria</taxon>
        <taxon>Burkholderiales</taxon>
        <taxon>Burkholderiaceae</taxon>
        <taxon>Paraburkholderia</taxon>
    </lineage>
</organism>
<dbReference type="PROSITE" id="PS50868">
    <property type="entry name" value="POST_SET"/>
    <property type="match status" value="1"/>
</dbReference>
<evidence type="ECO:0000313" key="9">
    <source>
        <dbReference type="EMBL" id="SEJ16647.1"/>
    </source>
</evidence>
<dbReference type="AlphaFoldDB" id="A0AAQ1GCF3"/>
<evidence type="ECO:0000256" key="1">
    <source>
        <dbReference type="ARBA" id="ARBA00004286"/>
    </source>
</evidence>
<keyword evidence="4" id="KW-0808">Transferase</keyword>
<dbReference type="PANTHER" id="PTHR22884">
    <property type="entry name" value="SET DOMAIN PROTEINS"/>
    <property type="match status" value="1"/>
</dbReference>
<comment type="caution">
    <text evidence="9">The sequence shown here is derived from an EMBL/GenBank/DDBJ whole genome shotgun (WGS) entry which is preliminary data.</text>
</comment>
<dbReference type="InterPro" id="IPR003616">
    <property type="entry name" value="Post-SET_dom"/>
</dbReference>
<dbReference type="GO" id="GO:0005694">
    <property type="term" value="C:chromosome"/>
    <property type="evidence" value="ECO:0007669"/>
    <property type="project" value="UniProtKB-SubCell"/>
</dbReference>
<dbReference type="Proteomes" id="UP000183529">
    <property type="component" value="Unassembled WGS sequence"/>
</dbReference>